<dbReference type="InterPro" id="IPR036494">
    <property type="entry name" value="Ku_C_sf"/>
</dbReference>
<dbReference type="GO" id="GO:0006303">
    <property type="term" value="P:double-strand break repair via nonhomologous end joining"/>
    <property type="evidence" value="ECO:0007669"/>
    <property type="project" value="InterPro"/>
</dbReference>
<evidence type="ECO:0000256" key="10">
    <source>
        <dbReference type="ARBA" id="ARBA00023242"/>
    </source>
</evidence>
<feature type="region of interest" description="Disordered" evidence="11">
    <location>
        <begin position="229"/>
        <end position="248"/>
    </location>
</feature>
<dbReference type="Pfam" id="PF02735">
    <property type="entry name" value="Ku"/>
    <property type="match status" value="1"/>
</dbReference>
<dbReference type="SUPFAM" id="SSF53300">
    <property type="entry name" value="vWA-like"/>
    <property type="match status" value="1"/>
</dbReference>
<feature type="compositionally biased region" description="Low complexity" evidence="11">
    <location>
        <begin position="584"/>
        <end position="596"/>
    </location>
</feature>
<evidence type="ECO:0000256" key="2">
    <source>
        <dbReference type="ARBA" id="ARBA00022741"/>
    </source>
</evidence>
<evidence type="ECO:0000313" key="14">
    <source>
        <dbReference type="Proteomes" id="UP000075714"/>
    </source>
</evidence>
<dbReference type="GO" id="GO:0043564">
    <property type="term" value="C:Ku70:Ku80 complex"/>
    <property type="evidence" value="ECO:0007669"/>
    <property type="project" value="TreeGrafter"/>
</dbReference>
<dbReference type="STRING" id="33097.A0A150H212"/>
<dbReference type="OrthoDB" id="544559at2759"/>
<dbReference type="GO" id="GO:0004386">
    <property type="term" value="F:helicase activity"/>
    <property type="evidence" value="ECO:0007669"/>
    <property type="project" value="UniProtKB-KW"/>
</dbReference>
<evidence type="ECO:0000313" key="13">
    <source>
        <dbReference type="EMBL" id="KXZ56179.1"/>
    </source>
</evidence>
<feature type="compositionally biased region" description="Low complexity" evidence="11">
    <location>
        <begin position="563"/>
        <end position="574"/>
    </location>
</feature>
<dbReference type="InterPro" id="IPR016194">
    <property type="entry name" value="SPOC-like_C_dom_sf"/>
</dbReference>
<name>A0A150H212_GONPE</name>
<dbReference type="Gene3D" id="1.10.1600.10">
    <property type="match status" value="1"/>
</dbReference>
<keyword evidence="10" id="KW-0539">Nucleus</keyword>
<evidence type="ECO:0000256" key="3">
    <source>
        <dbReference type="ARBA" id="ARBA00022763"/>
    </source>
</evidence>
<dbReference type="GO" id="GO:0005524">
    <property type="term" value="F:ATP binding"/>
    <property type="evidence" value="ECO:0007669"/>
    <property type="project" value="UniProtKB-KW"/>
</dbReference>
<reference evidence="14" key="1">
    <citation type="journal article" date="2016" name="Nat. Commun.">
        <title>The Gonium pectorale genome demonstrates co-option of cell cycle regulation during the evolution of multicellularity.</title>
        <authorList>
            <person name="Hanschen E.R."/>
            <person name="Marriage T.N."/>
            <person name="Ferris P.J."/>
            <person name="Hamaji T."/>
            <person name="Toyoda A."/>
            <person name="Fujiyama A."/>
            <person name="Neme R."/>
            <person name="Noguchi H."/>
            <person name="Minakuchi Y."/>
            <person name="Suzuki M."/>
            <person name="Kawai-Toyooka H."/>
            <person name="Smith D.R."/>
            <person name="Sparks H."/>
            <person name="Anderson J."/>
            <person name="Bakaric R."/>
            <person name="Luria V."/>
            <person name="Karger A."/>
            <person name="Kirschner M.W."/>
            <person name="Durand P.M."/>
            <person name="Michod R.E."/>
            <person name="Nozaki H."/>
            <person name="Olson B.J."/>
        </authorList>
    </citation>
    <scope>NUCLEOTIDE SEQUENCE [LARGE SCALE GENOMIC DNA]</scope>
    <source>
        <strain evidence="14">NIES-2863</strain>
    </source>
</reference>
<feature type="domain" description="Ku" evidence="12">
    <location>
        <begin position="396"/>
        <end position="540"/>
    </location>
</feature>
<dbReference type="SUPFAM" id="SSF100939">
    <property type="entry name" value="SPOC domain-like"/>
    <property type="match status" value="1"/>
</dbReference>
<dbReference type="EMBL" id="LSYV01000002">
    <property type="protein sequence ID" value="KXZ56179.1"/>
    <property type="molecule type" value="Genomic_DNA"/>
</dbReference>
<dbReference type="PANTHER" id="PTHR12604:SF4">
    <property type="entry name" value="X-RAY REPAIR CROSS-COMPLEMENTING PROTEIN 5"/>
    <property type="match status" value="1"/>
</dbReference>
<gene>
    <name evidence="13" type="ORF">GPECTOR_1g154</name>
</gene>
<dbReference type="Gene3D" id="3.40.50.410">
    <property type="entry name" value="von Willebrand factor, type A domain"/>
    <property type="match status" value="1"/>
</dbReference>
<keyword evidence="6" id="KW-0067">ATP-binding</keyword>
<keyword evidence="14" id="KW-1185">Reference proteome</keyword>
<dbReference type="GO" id="GO:0016787">
    <property type="term" value="F:hydrolase activity"/>
    <property type="evidence" value="ECO:0007669"/>
    <property type="project" value="UniProtKB-KW"/>
</dbReference>
<feature type="compositionally biased region" description="Low complexity" evidence="11">
    <location>
        <begin position="926"/>
        <end position="936"/>
    </location>
</feature>
<dbReference type="InterPro" id="IPR036465">
    <property type="entry name" value="vWFA_dom_sf"/>
</dbReference>
<keyword evidence="8" id="KW-0233">DNA recombination</keyword>
<feature type="region of interest" description="Disordered" evidence="11">
    <location>
        <begin position="720"/>
        <end position="764"/>
    </location>
</feature>
<dbReference type="AlphaFoldDB" id="A0A150H212"/>
<evidence type="ECO:0000256" key="1">
    <source>
        <dbReference type="ARBA" id="ARBA00004123"/>
    </source>
</evidence>
<keyword evidence="5" id="KW-0347">Helicase</keyword>
<organism evidence="13 14">
    <name type="scientific">Gonium pectorale</name>
    <name type="common">Green alga</name>
    <dbReference type="NCBI Taxonomy" id="33097"/>
    <lineage>
        <taxon>Eukaryota</taxon>
        <taxon>Viridiplantae</taxon>
        <taxon>Chlorophyta</taxon>
        <taxon>core chlorophytes</taxon>
        <taxon>Chlorophyceae</taxon>
        <taxon>CS clade</taxon>
        <taxon>Chlamydomonadales</taxon>
        <taxon>Volvocaceae</taxon>
        <taxon>Gonium</taxon>
    </lineage>
</organism>
<sequence length="958" mass="99372">MDVGEHMQPYLPLLHRMVFGVLTGKLLSKPNHEVAVVLYGTKGTRHKLYDPNEQSYPHVTVLRPLQNLSSHLDLAPFAFASDPSTADGDAAADGGDGGVAPAEADQADVEAAAAGVLARMEATGAACGGAGADAAAAAARAAALFRPPGPKADWCDGLVVGLDLLATALSERFEKGKPEAGKAGAVRLLLVSNLLAESEPLDDDFRRSLVDTCHGRSIRLEVACLDHYVPPPPPPPAEQGQPAGSASAAVGSLAGLPAGLAAARRGNLEQLHLLKSELGPGAFSHLRQPAELLCLFRAKEVALQASNAIFKLTPGPAPGDEDPNAPPAMTLGVKLYKKIRRAHVEEFKSVLELPPGATGPPAGGDDDGSGGGFGLAGGPLDPGFVREVEYEDPSTGEKFPREEVVKAYLYGKQAVPMESYLREYLEAEVEQLRLLREKDLSLLGFVELDAVPRSRMIDEPHVMLGDSPGSAAAIAALALALQDKKQAGIVRFLIRKDTPSLAALLPHLSPSPDLPHCLLLCPLPFAEDLRPHPFSTFASEQEARDLPALLAAARGEEPPPPAQEAAPQPRAPTQGGRGGGGGPSQLSLSPLGELMEGVGGEGGGGGEPVVRYEKLQPSADELQAAMDLVVSLDLGPLGPAAVAAQGLGAEPYGEALAPEASANPHLHRTYALVASRALDPRAQLPHPEDDPLVETLLLPHGRYWPPGASEALRRAEELLQTVERPDGGGPLAKRPRRESGAEAAAEEAEGGEVTAGGGSTADQAPAAAQVVFDPSSAGGTSVRVVRVGELSPVEDFWAMLAQGGDSAGEAMSQMPALVRELVGRSIGDQLYDKAAQCVTALRAGCLATGRAGAFNSFLRDMAERCDRPTFLSRLAAKGLTLISTADLVQQPVASQPPGLPAGALTFSDDGGAVEPPEARAFLQRHTAAAEAAEGATGEAGAGGSLAPVLHDEEFEDMD</sequence>
<dbReference type="GO" id="GO:0000723">
    <property type="term" value="P:telomere maintenance"/>
    <property type="evidence" value="ECO:0007669"/>
    <property type="project" value="TreeGrafter"/>
</dbReference>
<evidence type="ECO:0000256" key="9">
    <source>
        <dbReference type="ARBA" id="ARBA00023204"/>
    </source>
</evidence>
<dbReference type="Gene3D" id="1.25.40.240">
    <property type="entry name" value="Ku, C-terminal domain"/>
    <property type="match status" value="1"/>
</dbReference>
<comment type="subcellular location">
    <subcellularLocation>
        <location evidence="1">Nucleus</location>
    </subcellularLocation>
</comment>
<feature type="region of interest" description="Disordered" evidence="11">
    <location>
        <begin position="352"/>
        <end position="376"/>
    </location>
</feature>
<evidence type="ECO:0000256" key="11">
    <source>
        <dbReference type="SAM" id="MobiDB-lite"/>
    </source>
</evidence>
<feature type="compositionally biased region" description="Gly residues" evidence="11">
    <location>
        <begin position="597"/>
        <end position="607"/>
    </location>
</feature>
<evidence type="ECO:0000256" key="6">
    <source>
        <dbReference type="ARBA" id="ARBA00022840"/>
    </source>
</evidence>
<evidence type="ECO:0000256" key="8">
    <source>
        <dbReference type="ARBA" id="ARBA00023172"/>
    </source>
</evidence>
<keyword evidence="7" id="KW-0238">DNA-binding</keyword>
<dbReference type="SMART" id="SM00559">
    <property type="entry name" value="Ku78"/>
    <property type="match status" value="1"/>
</dbReference>
<keyword evidence="2" id="KW-0547">Nucleotide-binding</keyword>
<evidence type="ECO:0000259" key="12">
    <source>
        <dbReference type="SMART" id="SM00559"/>
    </source>
</evidence>
<dbReference type="InterPro" id="IPR014893">
    <property type="entry name" value="Ku_PK_bind"/>
</dbReference>
<evidence type="ECO:0000256" key="7">
    <source>
        <dbReference type="ARBA" id="ARBA00023125"/>
    </source>
</evidence>
<dbReference type="Gene3D" id="2.40.290.10">
    <property type="match status" value="1"/>
</dbReference>
<dbReference type="GO" id="GO:0042162">
    <property type="term" value="F:telomeric DNA binding"/>
    <property type="evidence" value="ECO:0007669"/>
    <property type="project" value="TreeGrafter"/>
</dbReference>
<dbReference type="InterPro" id="IPR006164">
    <property type="entry name" value="DNA_bd_Ku70/Ku80"/>
</dbReference>
<dbReference type="Proteomes" id="UP000075714">
    <property type="component" value="Unassembled WGS sequence"/>
</dbReference>
<evidence type="ECO:0000256" key="5">
    <source>
        <dbReference type="ARBA" id="ARBA00022806"/>
    </source>
</evidence>
<comment type="caution">
    <text evidence="13">The sequence shown here is derived from an EMBL/GenBank/DDBJ whole genome shotgun (WGS) entry which is preliminary data.</text>
</comment>
<keyword evidence="3" id="KW-0227">DNA damage</keyword>
<dbReference type="PANTHER" id="PTHR12604">
    <property type="entry name" value="KU AUTOANTIGEN DNA HELICASE"/>
    <property type="match status" value="1"/>
</dbReference>
<proteinExistence type="predicted"/>
<evidence type="ECO:0000256" key="4">
    <source>
        <dbReference type="ARBA" id="ARBA00022801"/>
    </source>
</evidence>
<feature type="region of interest" description="Disordered" evidence="11">
    <location>
        <begin position="554"/>
        <end position="610"/>
    </location>
</feature>
<dbReference type="GO" id="GO:0003690">
    <property type="term" value="F:double-stranded DNA binding"/>
    <property type="evidence" value="ECO:0007669"/>
    <property type="project" value="TreeGrafter"/>
</dbReference>
<dbReference type="Pfam" id="PF08785">
    <property type="entry name" value="Ku_PK_bind"/>
    <property type="match status" value="1"/>
</dbReference>
<protein>
    <recommendedName>
        <fullName evidence="12">Ku domain-containing protein</fullName>
    </recommendedName>
</protein>
<accession>A0A150H212</accession>
<feature type="region of interest" description="Disordered" evidence="11">
    <location>
        <begin position="924"/>
        <end position="958"/>
    </location>
</feature>
<keyword evidence="9" id="KW-0234">DNA repair</keyword>
<dbReference type="SUPFAM" id="SSF101420">
    <property type="entry name" value="C-terminal domain of Ku80"/>
    <property type="match status" value="1"/>
</dbReference>
<keyword evidence="4" id="KW-0378">Hydrolase</keyword>
<dbReference type="GO" id="GO:0006310">
    <property type="term" value="P:DNA recombination"/>
    <property type="evidence" value="ECO:0007669"/>
    <property type="project" value="UniProtKB-KW"/>
</dbReference>